<keyword evidence="4 6" id="KW-0949">S-adenosyl-L-methionine</keyword>
<dbReference type="Proteomes" id="UP001500665">
    <property type="component" value="Unassembled WGS sequence"/>
</dbReference>
<evidence type="ECO:0000256" key="2">
    <source>
        <dbReference type="ARBA" id="ARBA00022603"/>
    </source>
</evidence>
<dbReference type="PROSITE" id="PS51679">
    <property type="entry name" value="SAM_MT_C5"/>
    <property type="match status" value="1"/>
</dbReference>
<evidence type="ECO:0000256" key="4">
    <source>
        <dbReference type="ARBA" id="ARBA00022691"/>
    </source>
</evidence>
<dbReference type="Gene3D" id="3.90.120.10">
    <property type="entry name" value="DNA Methylase, subunit A, domain 2"/>
    <property type="match status" value="1"/>
</dbReference>
<dbReference type="Pfam" id="PF00145">
    <property type="entry name" value="DNA_methylase"/>
    <property type="match status" value="1"/>
</dbReference>
<evidence type="ECO:0000256" key="1">
    <source>
        <dbReference type="ARBA" id="ARBA00011975"/>
    </source>
</evidence>
<organism evidence="7 8">
    <name type="scientific">Actinocorallia libanotica</name>
    <dbReference type="NCBI Taxonomy" id="46162"/>
    <lineage>
        <taxon>Bacteria</taxon>
        <taxon>Bacillati</taxon>
        <taxon>Actinomycetota</taxon>
        <taxon>Actinomycetes</taxon>
        <taxon>Streptosporangiales</taxon>
        <taxon>Thermomonosporaceae</taxon>
        <taxon>Actinocorallia</taxon>
    </lineage>
</organism>
<dbReference type="Gene3D" id="3.40.50.150">
    <property type="entry name" value="Vaccinia Virus protein VP39"/>
    <property type="match status" value="1"/>
</dbReference>
<comment type="caution">
    <text evidence="7">The sequence shown here is derived from an EMBL/GenBank/DDBJ whole genome shotgun (WGS) entry which is preliminary data.</text>
</comment>
<comment type="similarity">
    <text evidence="6">Belongs to the class I-like SAM-binding methyltransferase superfamily. C5-methyltransferase family.</text>
</comment>
<proteinExistence type="inferred from homology"/>
<evidence type="ECO:0000256" key="6">
    <source>
        <dbReference type="PROSITE-ProRule" id="PRU01016"/>
    </source>
</evidence>
<protein>
    <recommendedName>
        <fullName evidence="1">DNA (cytosine-5-)-methyltransferase</fullName>
        <ecNumber evidence="1">2.1.1.37</ecNumber>
    </recommendedName>
</protein>
<keyword evidence="2 6" id="KW-0489">Methyltransferase</keyword>
<keyword evidence="3 6" id="KW-0808">Transferase</keyword>
<dbReference type="EMBL" id="BAAAHH010000006">
    <property type="protein sequence ID" value="GAA0946063.1"/>
    <property type="molecule type" value="Genomic_DNA"/>
</dbReference>
<dbReference type="InterPro" id="IPR001525">
    <property type="entry name" value="C5_MeTfrase"/>
</dbReference>
<dbReference type="PANTHER" id="PTHR10629:SF52">
    <property type="entry name" value="DNA (CYTOSINE-5)-METHYLTRANSFERASE 1"/>
    <property type="match status" value="1"/>
</dbReference>
<evidence type="ECO:0000313" key="7">
    <source>
        <dbReference type="EMBL" id="GAA0946063.1"/>
    </source>
</evidence>
<reference evidence="8" key="1">
    <citation type="journal article" date="2019" name="Int. J. Syst. Evol. Microbiol.">
        <title>The Global Catalogue of Microorganisms (GCM) 10K type strain sequencing project: providing services to taxonomists for standard genome sequencing and annotation.</title>
        <authorList>
            <consortium name="The Broad Institute Genomics Platform"/>
            <consortium name="The Broad Institute Genome Sequencing Center for Infectious Disease"/>
            <person name="Wu L."/>
            <person name="Ma J."/>
        </authorList>
    </citation>
    <scope>NUCLEOTIDE SEQUENCE [LARGE SCALE GENOMIC DNA]</scope>
    <source>
        <strain evidence="8">JCM 10696</strain>
    </source>
</reference>
<evidence type="ECO:0000313" key="8">
    <source>
        <dbReference type="Proteomes" id="UP001500665"/>
    </source>
</evidence>
<keyword evidence="8" id="KW-1185">Reference proteome</keyword>
<evidence type="ECO:0000256" key="3">
    <source>
        <dbReference type="ARBA" id="ARBA00022679"/>
    </source>
</evidence>
<gene>
    <name evidence="7" type="ORF">GCM10009550_20340</name>
</gene>
<accession>A0ABP4B9B5</accession>
<dbReference type="PANTHER" id="PTHR10629">
    <property type="entry name" value="CYTOSINE-SPECIFIC METHYLTRANSFERASE"/>
    <property type="match status" value="1"/>
</dbReference>
<feature type="active site" evidence="6">
    <location>
        <position position="48"/>
    </location>
</feature>
<keyword evidence="5" id="KW-0680">Restriction system</keyword>
<dbReference type="InterPro" id="IPR029063">
    <property type="entry name" value="SAM-dependent_MTases_sf"/>
</dbReference>
<dbReference type="SUPFAM" id="SSF53335">
    <property type="entry name" value="S-adenosyl-L-methionine-dependent methyltransferases"/>
    <property type="match status" value="1"/>
</dbReference>
<sequence length="316" mass="34673">MVGVEWDADAVATARAAGHERLHADVRSDLIRRRNWGQLDGYTAGPPCQTFTTTGNGDGRRALDHLKRAAELVAEGARPENAIASVCDEKLDERSVLVLEPLLVIARHRPKWVLLEQVPTVLPIWKAFAEILAEKWGYHVRAEILNSEQYGVAQTRKRAFLAAHLERPVSMPAPTHSRFYAHDPERLDAGVCKWVSMEEALADEGLPAYGGLYLRSNYGTGGDASRRGERLISQPSFAVTGKVGRNKWHGRLSGNELRRVSHMEAGVFQSFPADYPWQGASGSQYQQIGNAAPPKLVAAVMRELVDAKPVALAAAA</sequence>
<dbReference type="InterPro" id="IPR050390">
    <property type="entry name" value="C5-Methyltransferase"/>
</dbReference>
<evidence type="ECO:0000256" key="5">
    <source>
        <dbReference type="ARBA" id="ARBA00022747"/>
    </source>
</evidence>
<dbReference type="EC" id="2.1.1.37" evidence="1"/>
<name>A0ABP4B9B5_9ACTN</name>